<dbReference type="HOGENOM" id="CLU_1904961_0_0_0"/>
<proteinExistence type="predicted"/>
<dbReference type="PATRIC" id="fig|688269.3.peg.2040"/>
<evidence type="ECO:0000313" key="1">
    <source>
        <dbReference type="EMBL" id="AEH52019.1"/>
    </source>
</evidence>
<dbReference type="STRING" id="688269.Theth_1979"/>
<name>F7YWN2_9THEM</name>
<dbReference type="RefSeq" id="WP_013933226.1">
    <property type="nucleotide sequence ID" value="NC_015707.1"/>
</dbReference>
<evidence type="ECO:0000313" key="2">
    <source>
        <dbReference type="Proteomes" id="UP000006804"/>
    </source>
</evidence>
<dbReference type="EMBL" id="CP002351">
    <property type="protein sequence ID" value="AEH52019.1"/>
    <property type="molecule type" value="Genomic_DNA"/>
</dbReference>
<sequence precursor="true">MKKTIFWLVISLMAANYAIGVFVYRSYVNRLKASSIVCTLQKRDMHFVGSIKVESDKNLKLIPIDFQIYIYNEEGDLLQVIADSIAGNFKSFEVESKTDLPLKQLKVTGISNARIKWLWLEDIIPISIEVQKF</sequence>
<accession>F7YWN2</accession>
<dbReference type="AlphaFoldDB" id="F7YWN2"/>
<reference evidence="1 2" key="1">
    <citation type="submission" date="2010-11" db="EMBL/GenBank/DDBJ databases">
        <title>The complete genome of Thermotoga thermarum DSM 5069.</title>
        <authorList>
            <consortium name="US DOE Joint Genome Institute (JGI-PGF)"/>
            <person name="Lucas S."/>
            <person name="Copeland A."/>
            <person name="Lapidus A."/>
            <person name="Bruce D."/>
            <person name="Goodwin L."/>
            <person name="Pitluck S."/>
            <person name="Kyrpides N."/>
            <person name="Mavromatis K."/>
            <person name="Ivanova N."/>
            <person name="Zeytun A."/>
            <person name="Brettin T."/>
            <person name="Detter J.C."/>
            <person name="Tapia R."/>
            <person name="Han C."/>
            <person name="Land M."/>
            <person name="Hauser L."/>
            <person name="Markowitz V."/>
            <person name="Cheng J.-F."/>
            <person name="Hugenholtz P."/>
            <person name="Woyke T."/>
            <person name="Wu D."/>
            <person name="Spring S."/>
            <person name="Schroeder M."/>
            <person name="Brambilla E."/>
            <person name="Klenk H.-P."/>
            <person name="Eisen J.A."/>
        </authorList>
    </citation>
    <scope>NUCLEOTIDE SEQUENCE [LARGE SCALE GENOMIC DNA]</scope>
    <source>
        <strain evidence="1 2">DSM 5069</strain>
    </source>
</reference>
<keyword evidence="2" id="KW-1185">Reference proteome</keyword>
<protein>
    <submittedName>
        <fullName evidence="1">Uncharacterized protein</fullName>
    </submittedName>
</protein>
<dbReference type="KEGG" id="tta:Theth_1979"/>
<gene>
    <name evidence="1" type="ORF">Theth_1979</name>
</gene>
<organism evidence="1 2">
    <name type="scientific">Pseudothermotoga thermarum DSM 5069</name>
    <dbReference type="NCBI Taxonomy" id="688269"/>
    <lineage>
        <taxon>Bacteria</taxon>
        <taxon>Thermotogati</taxon>
        <taxon>Thermotogota</taxon>
        <taxon>Thermotogae</taxon>
        <taxon>Thermotogales</taxon>
        <taxon>Thermotogaceae</taxon>
        <taxon>Pseudothermotoga</taxon>
    </lineage>
</organism>
<dbReference type="Proteomes" id="UP000006804">
    <property type="component" value="Chromosome"/>
</dbReference>